<dbReference type="GO" id="GO:0016301">
    <property type="term" value="F:kinase activity"/>
    <property type="evidence" value="ECO:0007669"/>
    <property type="project" value="UniProtKB-KW"/>
</dbReference>
<protein>
    <submittedName>
        <fullName evidence="1">Putative uridine kinase</fullName>
    </submittedName>
</protein>
<dbReference type="AlphaFoldDB" id="K6CF73"/>
<dbReference type="PANTHER" id="PTHR10285">
    <property type="entry name" value="URIDINE KINASE"/>
    <property type="match status" value="1"/>
</dbReference>
<proteinExistence type="predicted"/>
<dbReference type="EMBL" id="AJLS01000054">
    <property type="protein sequence ID" value="EKN69805.1"/>
    <property type="molecule type" value="Genomic_DNA"/>
</dbReference>
<dbReference type="PATRIC" id="fig|1117379.3.peg.1766"/>
<dbReference type="Pfam" id="PF13238">
    <property type="entry name" value="AAA_18"/>
    <property type="match status" value="1"/>
</dbReference>
<dbReference type="Gene3D" id="3.40.50.300">
    <property type="entry name" value="P-loop containing nucleotide triphosphate hydrolases"/>
    <property type="match status" value="1"/>
</dbReference>
<dbReference type="eggNOG" id="COG0572">
    <property type="taxonomic scope" value="Bacteria"/>
</dbReference>
<keyword evidence="2" id="KW-1185">Reference proteome</keyword>
<dbReference type="InterPro" id="IPR027417">
    <property type="entry name" value="P-loop_NTPase"/>
</dbReference>
<dbReference type="SUPFAM" id="SSF52540">
    <property type="entry name" value="P-loop containing nucleoside triphosphate hydrolases"/>
    <property type="match status" value="1"/>
</dbReference>
<evidence type="ECO:0000313" key="1">
    <source>
        <dbReference type="EMBL" id="EKN69805.1"/>
    </source>
</evidence>
<keyword evidence="1" id="KW-0418">Kinase</keyword>
<reference evidence="1 2" key="1">
    <citation type="journal article" date="2012" name="Front. Microbiol.">
        <title>Redundancy and modularity in membrane-associated dissimilatory nitrate reduction in Bacillus.</title>
        <authorList>
            <person name="Heylen K."/>
            <person name="Keltjens J."/>
        </authorList>
    </citation>
    <scope>NUCLEOTIDE SEQUENCE [LARGE SCALE GENOMIC DNA]</scope>
    <source>
        <strain evidence="2">LMG 21833T</strain>
    </source>
</reference>
<keyword evidence="1" id="KW-0808">Transferase</keyword>
<accession>K6CF73</accession>
<dbReference type="STRING" id="1117379.BABA_08436"/>
<comment type="caution">
    <text evidence="1">The sequence shown here is derived from an EMBL/GenBank/DDBJ whole genome shotgun (WGS) entry which is preliminary data.</text>
</comment>
<dbReference type="Proteomes" id="UP000006316">
    <property type="component" value="Unassembled WGS sequence"/>
</dbReference>
<dbReference type="PRINTS" id="PR00988">
    <property type="entry name" value="URIDINKINASE"/>
</dbReference>
<sequence length="199" mass="23193">MDFPIQRGNFHSIEQFIKSFDQIPRKQKTLLIGIDGCGGSGKSTLANFLKEHCSDVTVVHMDDFYFPSDQIIETTPTQKPIGADVDWKRVVKQVLEPIRRNKEGHYQRYDWKSDQLAEWHPVPIGGIVIIEGVYSTRNELSNLYDYTIWIDCPRETRLVRGLERDGEEARGMWEDNWMISEDLYVKEHQPHHRAHLVVG</sequence>
<gene>
    <name evidence="1" type="ORF">BABA_08436</name>
</gene>
<name>K6CF73_9BACI</name>
<evidence type="ECO:0000313" key="2">
    <source>
        <dbReference type="Proteomes" id="UP000006316"/>
    </source>
</evidence>
<organism evidence="1 2">
    <name type="scientific">Neobacillus bataviensis LMG 21833</name>
    <dbReference type="NCBI Taxonomy" id="1117379"/>
    <lineage>
        <taxon>Bacteria</taxon>
        <taxon>Bacillati</taxon>
        <taxon>Bacillota</taxon>
        <taxon>Bacilli</taxon>
        <taxon>Bacillales</taxon>
        <taxon>Bacillaceae</taxon>
        <taxon>Neobacillus</taxon>
    </lineage>
</organism>